<protein>
    <submittedName>
        <fullName evidence="1">Uncharacterized protein</fullName>
    </submittedName>
</protein>
<organism evidence="1 2">
    <name type="scientific">Halocaridina rubra</name>
    <name type="common">Hawaiian red shrimp</name>
    <dbReference type="NCBI Taxonomy" id="373956"/>
    <lineage>
        <taxon>Eukaryota</taxon>
        <taxon>Metazoa</taxon>
        <taxon>Ecdysozoa</taxon>
        <taxon>Arthropoda</taxon>
        <taxon>Crustacea</taxon>
        <taxon>Multicrustacea</taxon>
        <taxon>Malacostraca</taxon>
        <taxon>Eumalacostraca</taxon>
        <taxon>Eucarida</taxon>
        <taxon>Decapoda</taxon>
        <taxon>Pleocyemata</taxon>
        <taxon>Caridea</taxon>
        <taxon>Atyoidea</taxon>
        <taxon>Atyidae</taxon>
        <taxon>Halocaridina</taxon>
    </lineage>
</organism>
<dbReference type="EMBL" id="JAXCGZ010008280">
    <property type="protein sequence ID" value="KAK7077781.1"/>
    <property type="molecule type" value="Genomic_DNA"/>
</dbReference>
<gene>
    <name evidence="1" type="ORF">SK128_026407</name>
</gene>
<evidence type="ECO:0000313" key="1">
    <source>
        <dbReference type="EMBL" id="KAK7077781.1"/>
    </source>
</evidence>
<reference evidence="1 2" key="1">
    <citation type="submission" date="2023-11" db="EMBL/GenBank/DDBJ databases">
        <title>Halocaridina rubra genome assembly.</title>
        <authorList>
            <person name="Smith C."/>
        </authorList>
    </citation>
    <scope>NUCLEOTIDE SEQUENCE [LARGE SCALE GENOMIC DNA]</scope>
    <source>
        <strain evidence="1">EP-1</strain>
        <tissue evidence="1">Whole</tissue>
    </source>
</reference>
<proteinExistence type="predicted"/>
<sequence length="161" mass="18367">MIFRGYDAPPINYYILVLKYLVYVEIQILHENSWFSRSKDETVEEAEAILRGWSDRAAANKVAKLVADLVSHNAAQDRQITALKHRKDVQIQELNQTITTLHNQLVTVTHNNKDDDQLRAKVCVMESELRALRELCPRPPLSVITPTTPIKSEPSDITDTC</sequence>
<evidence type="ECO:0000313" key="2">
    <source>
        <dbReference type="Proteomes" id="UP001381693"/>
    </source>
</evidence>
<name>A0AAN9A2A5_HALRR</name>
<dbReference type="AlphaFoldDB" id="A0AAN9A2A5"/>
<keyword evidence="2" id="KW-1185">Reference proteome</keyword>
<comment type="caution">
    <text evidence="1">The sequence shown here is derived from an EMBL/GenBank/DDBJ whole genome shotgun (WGS) entry which is preliminary data.</text>
</comment>
<dbReference type="Proteomes" id="UP001381693">
    <property type="component" value="Unassembled WGS sequence"/>
</dbReference>
<accession>A0AAN9A2A5</accession>